<protein>
    <submittedName>
        <fullName evidence="1">Uncharacterized protein</fullName>
    </submittedName>
</protein>
<reference evidence="1 2" key="1">
    <citation type="submission" date="2020-11" db="EMBL/GenBank/DDBJ databases">
        <authorList>
            <person name="Sun Q."/>
        </authorList>
    </citation>
    <scope>NUCLEOTIDE SEQUENCE [LARGE SCALE GENOMIC DNA]</scope>
    <source>
        <strain evidence="1 2">P8398</strain>
    </source>
</reference>
<dbReference type="RefSeq" id="WP_206090217.1">
    <property type="nucleotide sequence ID" value="NZ_CP065053.1"/>
</dbReference>
<evidence type="ECO:0000313" key="1">
    <source>
        <dbReference type="EMBL" id="QPI50594.1"/>
    </source>
</evidence>
<name>A0AA48WFF3_9BURK</name>
<keyword evidence="2" id="KW-1185">Reference proteome</keyword>
<evidence type="ECO:0000313" key="2">
    <source>
        <dbReference type="Proteomes" id="UP000662888"/>
    </source>
</evidence>
<organism evidence="1 2">
    <name type="scientific">Massilia antarctica</name>
    <dbReference type="NCBI Taxonomy" id="2765360"/>
    <lineage>
        <taxon>Bacteria</taxon>
        <taxon>Pseudomonadati</taxon>
        <taxon>Pseudomonadota</taxon>
        <taxon>Betaproteobacteria</taxon>
        <taxon>Burkholderiales</taxon>
        <taxon>Oxalobacteraceae</taxon>
        <taxon>Telluria group</taxon>
        <taxon>Massilia</taxon>
    </lineage>
</organism>
<gene>
    <name evidence="1" type="ORF">IV454_02960</name>
</gene>
<dbReference type="Proteomes" id="UP000662888">
    <property type="component" value="Chromosome"/>
</dbReference>
<sequence length="751" mass="80803">MTSFLFLQRFHDGKVAPMPYDDVMTSLRRHGKARRGPADTEVSFGPDKIAASCTVIGDAATGAACIAFERPRYDAALRALAWECIERFGCTVFDDALHSVGTPPGGLDALPQPLRAACATGARQVAGIAQLWSYDTAPGAGAVAPALHYRHANGAGRSMQLFDSIDSDAHQVEIVLGMRPQACNGATLRVLRNLELRVDSALGANPAYQCEYLHAYLEVARLLKSSPALGVLKHSDSIDHPSWSETAPSAGFVMDRALSASAGAEAARLATQVRERYAIDLDLGAASIDLLAALLDKVHAMVRRERANHAADTPYVSALAASWAAKAGSYLGAVIARCIGAQWGYCLHGAPSEPALRTHRGGICFPHLLVLDHIVNGASDNVAQRMRQLTLIHASTTARADDVAANVPALCQMLLARLPHAPLDFSLASLRHVDGYLAQRSAIAAQDEARMIMACGAYLGEVVRTNGATPDAWQWTNYDDAAALHPRFAQQQPREAGVRGLLDSAAGMAFPLAQAALALAGQGKLRAYARQLIHGTNTPVLGPDEINDWPCDPAMAGVLDDVRAALIRWRGVANKGDFEVLRGADPGWLADDPLGVILEGQLDLLAKGTVVWGALVQANSMLFEPGVHDCPGDLLYSRDPHFDSRPQALKRIARAVSSHKSETAAGAFKIIGRNLAAETVRTFNLPVPDLLTDQEVLMSSFMAFRKHLPERILSGAWFPVLVHPGVRAVMIVPSWFWPLHLLDMWNRGQLY</sequence>
<dbReference type="EMBL" id="CP065053">
    <property type="protein sequence ID" value="QPI50594.1"/>
    <property type="molecule type" value="Genomic_DNA"/>
</dbReference>
<accession>A0AA48WFF3</accession>
<proteinExistence type="predicted"/>